<dbReference type="Proteomes" id="UP000265618">
    <property type="component" value="Unassembled WGS sequence"/>
</dbReference>
<comment type="caution">
    <text evidence="1">The sequence shown here is derived from an EMBL/GenBank/DDBJ whole genome shotgun (WGS) entry which is preliminary data.</text>
</comment>
<proteinExistence type="predicted"/>
<name>A0A9K3CV60_9EUKA</name>
<dbReference type="AlphaFoldDB" id="A0A9K3CV60"/>
<protein>
    <submittedName>
        <fullName evidence="1">Uncharacterized protein</fullName>
    </submittedName>
</protein>
<evidence type="ECO:0000313" key="1">
    <source>
        <dbReference type="EMBL" id="GIQ82705.1"/>
    </source>
</evidence>
<sequence>AQDMMDAVTNEGPMAAMRFMQDPELAPLLQKLLPKLMSAMGGMGGLAGMMGNMGMGGMGGMGGPGGSSAYQ</sequence>
<gene>
    <name evidence="1" type="ORF">KIPB_003890</name>
</gene>
<evidence type="ECO:0000313" key="2">
    <source>
        <dbReference type="Proteomes" id="UP000265618"/>
    </source>
</evidence>
<organism evidence="1 2">
    <name type="scientific">Kipferlia bialata</name>
    <dbReference type="NCBI Taxonomy" id="797122"/>
    <lineage>
        <taxon>Eukaryota</taxon>
        <taxon>Metamonada</taxon>
        <taxon>Carpediemonas-like organisms</taxon>
        <taxon>Kipferlia</taxon>
    </lineage>
</organism>
<reference evidence="1 2" key="1">
    <citation type="journal article" date="2018" name="PLoS ONE">
        <title>The draft genome of Kipferlia bialata reveals reductive genome evolution in fornicate parasites.</title>
        <authorList>
            <person name="Tanifuji G."/>
            <person name="Takabayashi S."/>
            <person name="Kume K."/>
            <person name="Takagi M."/>
            <person name="Nakayama T."/>
            <person name="Kamikawa R."/>
            <person name="Inagaki Y."/>
            <person name="Hashimoto T."/>
        </authorList>
    </citation>
    <scope>NUCLEOTIDE SEQUENCE [LARGE SCALE GENOMIC DNA]</scope>
    <source>
        <strain evidence="1">NY0173</strain>
    </source>
</reference>
<dbReference type="EMBL" id="BDIP01000785">
    <property type="protein sequence ID" value="GIQ82705.1"/>
    <property type="molecule type" value="Genomic_DNA"/>
</dbReference>
<feature type="non-terminal residue" evidence="1">
    <location>
        <position position="1"/>
    </location>
</feature>
<keyword evidence="2" id="KW-1185">Reference proteome</keyword>
<accession>A0A9K3CV60</accession>